<dbReference type="RefSeq" id="WP_099096241.1">
    <property type="nucleotide sequence ID" value="NZ_PDNU01000029.1"/>
</dbReference>
<dbReference type="Gene3D" id="1.20.144.10">
    <property type="entry name" value="Phosphatidic acid phosphatase type 2/haloperoxidase"/>
    <property type="match status" value="2"/>
</dbReference>
<feature type="transmembrane region" description="Helical" evidence="1">
    <location>
        <begin position="108"/>
        <end position="129"/>
    </location>
</feature>
<dbReference type="AlphaFoldDB" id="A0A2C7AAX3"/>
<comment type="caution">
    <text evidence="3">The sequence shown here is derived from an EMBL/GenBank/DDBJ whole genome shotgun (WGS) entry which is preliminary data.</text>
</comment>
<name>A0A2C7AAX3_9PROT</name>
<evidence type="ECO:0000313" key="3">
    <source>
        <dbReference type="EMBL" id="PHK94234.1"/>
    </source>
</evidence>
<gene>
    <name evidence="3" type="ORF">CR162_14430</name>
</gene>
<accession>A0A2C7AAX3</accession>
<proteinExistence type="predicted"/>
<protein>
    <submittedName>
        <fullName evidence="3">Acid phosphatase</fullName>
    </submittedName>
</protein>
<dbReference type="OrthoDB" id="9801622at2"/>
<dbReference type="Proteomes" id="UP000223527">
    <property type="component" value="Unassembled WGS sequence"/>
</dbReference>
<dbReference type="PANTHER" id="PTHR14969:SF13">
    <property type="entry name" value="AT30094P"/>
    <property type="match status" value="1"/>
</dbReference>
<dbReference type="EMBL" id="PDNU01000029">
    <property type="protein sequence ID" value="PHK94234.1"/>
    <property type="molecule type" value="Genomic_DNA"/>
</dbReference>
<feature type="transmembrane region" description="Helical" evidence="1">
    <location>
        <begin position="79"/>
        <end position="101"/>
    </location>
</feature>
<sequence>MRSDTLANLTRRFGWGQFVTLAALLVCAGGMLAFAAIIDEALEGETHAFDEALLLALRNPADRSDPVGPFWLEIMMRDYTALGSHAVLLLIGGVALGYILMLRKWLSATLLVVSFGGGMALNSLLKLGFGRPRPDLVAHLAEVHTASFPSGHAMLSAACYLTLGTLLAGVTPSRRLKAYILGVAIGLALLVGSSRVYLGVHWPTDVLAGWCLGAAWAMGCWLVLRVWLAWRHHRHPPHGAHPGPAKGGGRAP</sequence>
<feature type="transmembrane region" description="Helical" evidence="1">
    <location>
        <begin position="149"/>
        <end position="171"/>
    </location>
</feature>
<feature type="transmembrane region" description="Helical" evidence="1">
    <location>
        <begin position="178"/>
        <end position="200"/>
    </location>
</feature>
<keyword evidence="4" id="KW-1185">Reference proteome</keyword>
<dbReference type="SUPFAM" id="SSF48317">
    <property type="entry name" value="Acid phosphatase/Vanadium-dependent haloperoxidase"/>
    <property type="match status" value="1"/>
</dbReference>
<dbReference type="Pfam" id="PF01569">
    <property type="entry name" value="PAP2"/>
    <property type="match status" value="1"/>
</dbReference>
<reference evidence="3 4" key="1">
    <citation type="submission" date="2017-10" db="EMBL/GenBank/DDBJ databases">
        <authorList>
            <person name="Banno H."/>
            <person name="Chua N.-H."/>
        </authorList>
    </citation>
    <scope>NUCLEOTIDE SEQUENCE [LARGE SCALE GENOMIC DNA]</scope>
    <source>
        <strain evidence="3 4">YW11</strain>
    </source>
</reference>
<organism evidence="3 4">
    <name type="scientific">Teichococcus rhizosphaerae</name>
    <dbReference type="NCBI Taxonomy" id="1335062"/>
    <lineage>
        <taxon>Bacteria</taxon>
        <taxon>Pseudomonadati</taxon>
        <taxon>Pseudomonadota</taxon>
        <taxon>Alphaproteobacteria</taxon>
        <taxon>Acetobacterales</taxon>
        <taxon>Roseomonadaceae</taxon>
        <taxon>Roseomonas</taxon>
    </lineage>
</organism>
<evidence type="ECO:0000259" key="2">
    <source>
        <dbReference type="SMART" id="SM00014"/>
    </source>
</evidence>
<keyword evidence="1" id="KW-0812">Transmembrane</keyword>
<feature type="transmembrane region" description="Helical" evidence="1">
    <location>
        <begin position="12"/>
        <end position="38"/>
    </location>
</feature>
<feature type="transmembrane region" description="Helical" evidence="1">
    <location>
        <begin position="206"/>
        <end position="228"/>
    </location>
</feature>
<dbReference type="SMART" id="SM00014">
    <property type="entry name" value="acidPPc"/>
    <property type="match status" value="1"/>
</dbReference>
<feature type="domain" description="Phosphatidic acid phosphatase type 2/haloperoxidase" evidence="2">
    <location>
        <begin position="105"/>
        <end position="221"/>
    </location>
</feature>
<evidence type="ECO:0000313" key="4">
    <source>
        <dbReference type="Proteomes" id="UP000223527"/>
    </source>
</evidence>
<dbReference type="InterPro" id="IPR000326">
    <property type="entry name" value="PAP2/HPO"/>
</dbReference>
<keyword evidence="1" id="KW-1133">Transmembrane helix</keyword>
<evidence type="ECO:0000256" key="1">
    <source>
        <dbReference type="SAM" id="Phobius"/>
    </source>
</evidence>
<dbReference type="InterPro" id="IPR036938">
    <property type="entry name" value="PAP2/HPO_sf"/>
</dbReference>
<dbReference type="CDD" id="cd03392">
    <property type="entry name" value="PAP2_like_2"/>
    <property type="match status" value="1"/>
</dbReference>
<keyword evidence="1" id="KW-0472">Membrane</keyword>
<dbReference type="PANTHER" id="PTHR14969">
    <property type="entry name" value="SPHINGOSINE-1-PHOSPHATE PHOSPHOHYDROLASE"/>
    <property type="match status" value="1"/>
</dbReference>